<proteinExistence type="predicted"/>
<reference evidence="2 3" key="1">
    <citation type="submission" date="2019-04" db="EMBL/GenBank/DDBJ databases">
        <title>Genome of a novel bacterium Candidatus Jettenia ecosi reconstructed from metagenome of an anammox bioreactor.</title>
        <authorList>
            <person name="Mardanov A.V."/>
            <person name="Beletsky A.V."/>
            <person name="Ravin N.V."/>
            <person name="Botchkova E.A."/>
            <person name="Litti Y.V."/>
            <person name="Nozhevnikova A.N."/>
        </authorList>
    </citation>
    <scope>NUCLEOTIDE SEQUENCE [LARGE SCALE GENOMIC DNA]</scope>
    <source>
        <strain evidence="2">J2</strain>
    </source>
</reference>
<evidence type="ECO:0000256" key="1">
    <source>
        <dbReference type="SAM" id="MobiDB-lite"/>
    </source>
</evidence>
<evidence type="ECO:0000313" key="3">
    <source>
        <dbReference type="Proteomes" id="UP000319783"/>
    </source>
</evidence>
<name>A0A533Q9K2_9BACT</name>
<protein>
    <submittedName>
        <fullName evidence="2">Uncharacterized protein</fullName>
    </submittedName>
</protein>
<comment type="caution">
    <text evidence="2">The sequence shown here is derived from an EMBL/GenBank/DDBJ whole genome shotgun (WGS) entry which is preliminary data.</text>
</comment>
<dbReference type="EMBL" id="SULG01000071">
    <property type="protein sequence ID" value="TLD40929.1"/>
    <property type="molecule type" value="Genomic_DNA"/>
</dbReference>
<feature type="region of interest" description="Disordered" evidence="1">
    <location>
        <begin position="1"/>
        <end position="38"/>
    </location>
</feature>
<dbReference type="Proteomes" id="UP000319783">
    <property type="component" value="Unassembled WGS sequence"/>
</dbReference>
<sequence length="38" mass="4185">MNPGGLSALSKPAPDLLEKDKSVHPYSTIQRENYASRI</sequence>
<gene>
    <name evidence="2" type="ORF">JETT_2806</name>
</gene>
<evidence type="ECO:0000313" key="2">
    <source>
        <dbReference type="EMBL" id="TLD40929.1"/>
    </source>
</evidence>
<dbReference type="AlphaFoldDB" id="A0A533Q9K2"/>
<accession>A0A533Q9K2</accession>
<feature type="compositionally biased region" description="Polar residues" evidence="1">
    <location>
        <begin position="25"/>
        <end position="38"/>
    </location>
</feature>
<organism evidence="2 3">
    <name type="scientific">Candidatus Jettenia ecosi</name>
    <dbReference type="NCBI Taxonomy" id="2494326"/>
    <lineage>
        <taxon>Bacteria</taxon>
        <taxon>Pseudomonadati</taxon>
        <taxon>Planctomycetota</taxon>
        <taxon>Candidatus Brocadiia</taxon>
        <taxon>Candidatus Brocadiales</taxon>
        <taxon>Candidatus Brocadiaceae</taxon>
        <taxon>Candidatus Jettenia</taxon>
    </lineage>
</organism>